<sequence>MADDFDKTDVFDDDPVVDDKTMVMNRDLDPVDDDKTMVFADKNKANANDDDAVNDDVISDDKTMVYNDDKTMVYGGDDKTMIYGNKSPEGDDATIVGMKEKNSGETTMRPEGPASRNGANESSAQYFSLKGLDYEMVTCLSDNSGEAQVYLVQREGKEYVLKLYYPNFDINKKLLQLVRSFQFEMIVDLQDYGRTYVDGKNRYYELMEYLKGGTLKDVKINGDYNRFRRLTLQAAAALAYCHKNHLLHKDVKPTNYFFRDKEQQELVLGDFGISSIQETEGKSFRTTQARTPIYAAPEMYTDVIDGVVEITFAADFYSLGMTLFTLWLGESPMSSNERAMMKQKNEGRLPRLNELPDPVKRLIQGLTSVNENTRWGYDEVERWFKGEDVAVDISSPFLRYQSFVVDPERNLIAENVKELVPMLIANEQLAVHYFYSGRIVQWLEQSGNIKLATLIKDILNVRYPNDQKAGYMASCFAMEPTLKYIDVDNKECADVSDIVMTLLANQEKYSILLLNPNDALFLWLEAREYGDVTRLRSYFQPDVDGKTSVLRMVYELDKGIPFITYLPSSTVQDIVRAFGYEKVREEDWHALCDGRLLSWLYSHADLAVCESVRHLTQGQEYSKALAYKVLYKIAPNVGYDLRDADTPEKIGMLLAYELVKVQRATDDELREQLVEFLDPNDRFYFYAKHKGWKGLIAEADKCFDLNSEENRERLCAYDLHTALYRFCKILGGKPVYFISGGVTLNDGRSLDSKKQPQIKVELRNGSLMQWLSVFYHEDPSQAFEEEYSYERELESWVLKLGDLDPQSIYYRRYTKALEETKARVNEVRREWQSAHYRDVSIRFGFYGLAALWCLLVFVLGLDDRTYLFRHHLTTIIYPLGGMTGVIVAVRAYFRGYGALVSLLFGGFGLATSFAPYYALKFVNEHTPSLFHLAVFLISIIYVIVARLTDFSRDEKADSKFINEALKKEDIKSTLLEPLYYTFKTKSQRYKASHFSVLDEVDDQIHSISGESVIHYLLWMLLVIVMILELCLFSPKVIGWHQNKNVNQQESVR</sequence>
<dbReference type="InterPro" id="IPR011009">
    <property type="entry name" value="Kinase-like_dom_sf"/>
</dbReference>
<organism evidence="12 13">
    <name type="scientific">Prevotella communis</name>
    <dbReference type="NCBI Taxonomy" id="2913614"/>
    <lineage>
        <taxon>Bacteria</taxon>
        <taxon>Pseudomonadati</taxon>
        <taxon>Bacteroidota</taxon>
        <taxon>Bacteroidia</taxon>
        <taxon>Bacteroidales</taxon>
        <taxon>Prevotellaceae</taxon>
        <taxon>Prevotella</taxon>
    </lineage>
</organism>
<gene>
    <name evidence="12" type="ORF">SAMN04487901_11613</name>
</gene>
<dbReference type="InterPro" id="IPR000719">
    <property type="entry name" value="Prot_kinase_dom"/>
</dbReference>
<dbReference type="RefSeq" id="WP_091818723.1">
    <property type="nucleotide sequence ID" value="NZ_CP091790.1"/>
</dbReference>
<evidence type="ECO:0000256" key="8">
    <source>
        <dbReference type="ARBA" id="ARBA00048679"/>
    </source>
</evidence>
<feature type="domain" description="Protein kinase" evidence="11">
    <location>
        <begin position="134"/>
        <end position="398"/>
    </location>
</feature>
<evidence type="ECO:0000256" key="3">
    <source>
        <dbReference type="ARBA" id="ARBA00022679"/>
    </source>
</evidence>
<protein>
    <recommendedName>
        <fullName evidence="1">non-specific serine/threonine protein kinase</fullName>
        <ecNumber evidence="1">2.7.11.1</ecNumber>
    </recommendedName>
</protein>
<dbReference type="EMBL" id="FNCQ01000016">
    <property type="protein sequence ID" value="SDH08151.1"/>
    <property type="molecule type" value="Genomic_DNA"/>
</dbReference>
<accession>A0A1G7ZH84</accession>
<evidence type="ECO:0000313" key="12">
    <source>
        <dbReference type="EMBL" id="SDH08151.1"/>
    </source>
</evidence>
<feature type="transmembrane region" description="Helical" evidence="10">
    <location>
        <begin position="899"/>
        <end position="917"/>
    </location>
</feature>
<dbReference type="Pfam" id="PF00069">
    <property type="entry name" value="Pkinase"/>
    <property type="match status" value="1"/>
</dbReference>
<keyword evidence="2 12" id="KW-0723">Serine/threonine-protein kinase</keyword>
<keyword evidence="13" id="KW-1185">Reference proteome</keyword>
<keyword evidence="4" id="KW-0547">Nucleotide-binding</keyword>
<feature type="region of interest" description="Disordered" evidence="9">
    <location>
        <begin position="101"/>
        <end position="120"/>
    </location>
</feature>
<evidence type="ECO:0000313" key="13">
    <source>
        <dbReference type="Proteomes" id="UP000198779"/>
    </source>
</evidence>
<dbReference type="PROSITE" id="PS00108">
    <property type="entry name" value="PROTEIN_KINASE_ST"/>
    <property type="match status" value="1"/>
</dbReference>
<keyword evidence="10" id="KW-1133">Transmembrane helix</keyword>
<dbReference type="Gene3D" id="1.10.510.10">
    <property type="entry name" value="Transferase(Phosphotransferase) domain 1"/>
    <property type="match status" value="1"/>
</dbReference>
<evidence type="ECO:0000256" key="2">
    <source>
        <dbReference type="ARBA" id="ARBA00022527"/>
    </source>
</evidence>
<keyword evidence="10" id="KW-0812">Transmembrane</keyword>
<keyword evidence="10" id="KW-0472">Membrane</keyword>
<evidence type="ECO:0000256" key="7">
    <source>
        <dbReference type="ARBA" id="ARBA00047899"/>
    </source>
</evidence>
<evidence type="ECO:0000256" key="6">
    <source>
        <dbReference type="ARBA" id="ARBA00022840"/>
    </source>
</evidence>
<keyword evidence="3" id="KW-0808">Transferase</keyword>
<evidence type="ECO:0000256" key="4">
    <source>
        <dbReference type="ARBA" id="ARBA00022741"/>
    </source>
</evidence>
<feature type="transmembrane region" description="Helical" evidence="10">
    <location>
        <begin position="929"/>
        <end position="948"/>
    </location>
</feature>
<evidence type="ECO:0000259" key="11">
    <source>
        <dbReference type="PROSITE" id="PS50011"/>
    </source>
</evidence>
<reference evidence="13" key="1">
    <citation type="submission" date="2016-10" db="EMBL/GenBank/DDBJ databases">
        <authorList>
            <person name="Varghese N."/>
            <person name="Submissions S."/>
        </authorList>
    </citation>
    <scope>NUCLEOTIDE SEQUENCE [LARGE SCALE GENOMIC DNA]</scope>
    <source>
        <strain evidence="13">BP1-148</strain>
    </source>
</reference>
<keyword evidence="5 12" id="KW-0418">Kinase</keyword>
<evidence type="ECO:0000256" key="10">
    <source>
        <dbReference type="SAM" id="Phobius"/>
    </source>
</evidence>
<comment type="catalytic activity">
    <reaction evidence="7">
        <text>L-threonyl-[protein] + ATP = O-phospho-L-threonyl-[protein] + ADP + H(+)</text>
        <dbReference type="Rhea" id="RHEA:46608"/>
        <dbReference type="Rhea" id="RHEA-COMP:11060"/>
        <dbReference type="Rhea" id="RHEA-COMP:11605"/>
        <dbReference type="ChEBI" id="CHEBI:15378"/>
        <dbReference type="ChEBI" id="CHEBI:30013"/>
        <dbReference type="ChEBI" id="CHEBI:30616"/>
        <dbReference type="ChEBI" id="CHEBI:61977"/>
        <dbReference type="ChEBI" id="CHEBI:456216"/>
        <dbReference type="EC" id="2.7.11.1"/>
    </reaction>
</comment>
<dbReference type="GO" id="GO:0004674">
    <property type="term" value="F:protein serine/threonine kinase activity"/>
    <property type="evidence" value="ECO:0007669"/>
    <property type="project" value="UniProtKB-KW"/>
</dbReference>
<dbReference type="AlphaFoldDB" id="A0A1G7ZH84"/>
<dbReference type="PROSITE" id="PS50011">
    <property type="entry name" value="PROTEIN_KINASE_DOM"/>
    <property type="match status" value="1"/>
</dbReference>
<dbReference type="InterPro" id="IPR008271">
    <property type="entry name" value="Ser/Thr_kinase_AS"/>
</dbReference>
<dbReference type="STRING" id="645274.SAMN04487901_11613"/>
<evidence type="ECO:0000256" key="5">
    <source>
        <dbReference type="ARBA" id="ARBA00022777"/>
    </source>
</evidence>
<dbReference type="SMART" id="SM00220">
    <property type="entry name" value="S_TKc"/>
    <property type="match status" value="1"/>
</dbReference>
<name>A0A1G7ZH84_9BACT</name>
<dbReference type="PANTHER" id="PTHR43895:SF32">
    <property type="entry name" value="SERINE_THREONINE-PROTEIN KINASE CHK1"/>
    <property type="match status" value="1"/>
</dbReference>
<feature type="transmembrane region" description="Helical" evidence="10">
    <location>
        <begin position="1012"/>
        <end position="1032"/>
    </location>
</feature>
<feature type="transmembrane region" description="Helical" evidence="10">
    <location>
        <begin position="874"/>
        <end position="893"/>
    </location>
</feature>
<dbReference type="PANTHER" id="PTHR43895">
    <property type="entry name" value="CALCIUM/CALMODULIN-DEPENDENT PROTEIN KINASE KINASE-RELATED"/>
    <property type="match status" value="1"/>
</dbReference>
<dbReference type="GO" id="GO:0005524">
    <property type="term" value="F:ATP binding"/>
    <property type="evidence" value="ECO:0007669"/>
    <property type="project" value="UniProtKB-KW"/>
</dbReference>
<comment type="catalytic activity">
    <reaction evidence="8">
        <text>L-seryl-[protein] + ATP = O-phospho-L-seryl-[protein] + ADP + H(+)</text>
        <dbReference type="Rhea" id="RHEA:17989"/>
        <dbReference type="Rhea" id="RHEA-COMP:9863"/>
        <dbReference type="Rhea" id="RHEA-COMP:11604"/>
        <dbReference type="ChEBI" id="CHEBI:15378"/>
        <dbReference type="ChEBI" id="CHEBI:29999"/>
        <dbReference type="ChEBI" id="CHEBI:30616"/>
        <dbReference type="ChEBI" id="CHEBI:83421"/>
        <dbReference type="ChEBI" id="CHEBI:456216"/>
        <dbReference type="EC" id="2.7.11.1"/>
    </reaction>
</comment>
<feature type="transmembrane region" description="Helical" evidence="10">
    <location>
        <begin position="843"/>
        <end position="862"/>
    </location>
</feature>
<keyword evidence="6" id="KW-0067">ATP-binding</keyword>
<dbReference type="Proteomes" id="UP000198779">
    <property type="component" value="Unassembled WGS sequence"/>
</dbReference>
<proteinExistence type="predicted"/>
<dbReference type="EC" id="2.7.11.1" evidence="1"/>
<evidence type="ECO:0000256" key="1">
    <source>
        <dbReference type="ARBA" id="ARBA00012513"/>
    </source>
</evidence>
<dbReference type="GO" id="GO:0007165">
    <property type="term" value="P:signal transduction"/>
    <property type="evidence" value="ECO:0007669"/>
    <property type="project" value="TreeGrafter"/>
</dbReference>
<dbReference type="SUPFAM" id="SSF56112">
    <property type="entry name" value="Protein kinase-like (PK-like)"/>
    <property type="match status" value="1"/>
</dbReference>
<evidence type="ECO:0000256" key="9">
    <source>
        <dbReference type="SAM" id="MobiDB-lite"/>
    </source>
</evidence>